<dbReference type="EMBL" id="GEFH01000925">
    <property type="protein sequence ID" value="JAP67656.1"/>
    <property type="molecule type" value="mRNA"/>
</dbReference>
<reference evidence="3" key="1">
    <citation type="journal article" date="2017" name="Ticks Tick Borne Dis.">
        <title>An insight into the sialome of Hyalomma excavatum.</title>
        <authorList>
            <person name="Ribeiro J.M."/>
            <person name="Slovak M."/>
            <person name="Francischetti I.M."/>
        </authorList>
    </citation>
    <scope>NUCLEOTIDE SEQUENCE</scope>
    <source>
        <strain evidence="3">Samish</strain>
        <tissue evidence="3">Salivary glands</tissue>
    </source>
</reference>
<keyword evidence="2" id="KW-0732">Signal</keyword>
<proteinExistence type="evidence at transcript level"/>
<accession>A0A131XPQ2</accession>
<evidence type="ECO:0000256" key="2">
    <source>
        <dbReference type="SAM" id="SignalP"/>
    </source>
</evidence>
<evidence type="ECO:0000313" key="3">
    <source>
        <dbReference type="EMBL" id="JAP67656.1"/>
    </source>
</evidence>
<protein>
    <submittedName>
        <fullName evidence="3">Putative salivary secreted protein</fullName>
    </submittedName>
</protein>
<dbReference type="AlphaFoldDB" id="A0A131XPQ2"/>
<feature type="chain" id="PRO_5007283992" evidence="2">
    <location>
        <begin position="21"/>
        <end position="100"/>
    </location>
</feature>
<feature type="region of interest" description="Disordered" evidence="1">
    <location>
        <begin position="80"/>
        <end position="100"/>
    </location>
</feature>
<name>A0A131XPQ2_9ACAR</name>
<evidence type="ECO:0000256" key="1">
    <source>
        <dbReference type="SAM" id="MobiDB-lite"/>
    </source>
</evidence>
<organism evidence="3">
    <name type="scientific">Hyalomma excavatum</name>
    <dbReference type="NCBI Taxonomy" id="257692"/>
    <lineage>
        <taxon>Eukaryota</taxon>
        <taxon>Metazoa</taxon>
        <taxon>Ecdysozoa</taxon>
        <taxon>Arthropoda</taxon>
        <taxon>Chelicerata</taxon>
        <taxon>Arachnida</taxon>
        <taxon>Acari</taxon>
        <taxon>Parasitiformes</taxon>
        <taxon>Ixodida</taxon>
        <taxon>Ixodoidea</taxon>
        <taxon>Ixodidae</taxon>
        <taxon>Hyalomminae</taxon>
        <taxon>Hyalomma</taxon>
    </lineage>
</organism>
<feature type="signal peptide" evidence="2">
    <location>
        <begin position="1"/>
        <end position="20"/>
    </location>
</feature>
<sequence>MLKEALFLGLLLSMIAEVPASLAVKKQKKPGSIDVPVQSESGNCKYHDKRIPHDSIRFYEDPCEVVFCNRDANEVTIKGCPPPKNTAPKGTGKQWPNCCR</sequence>